<dbReference type="CDD" id="cd05403">
    <property type="entry name" value="NT_KNTase_like"/>
    <property type="match status" value="1"/>
</dbReference>
<proteinExistence type="predicted"/>
<reference evidence="2" key="1">
    <citation type="submission" date="2020-04" db="EMBL/GenBank/DDBJ databases">
        <authorList>
            <person name="Zhang T."/>
        </authorList>
    </citation>
    <scope>NUCLEOTIDE SEQUENCE</scope>
    <source>
        <strain evidence="2">HKST-UBA13</strain>
    </source>
</reference>
<dbReference type="InterPro" id="IPR043519">
    <property type="entry name" value="NT_sf"/>
</dbReference>
<gene>
    <name evidence="2" type="ORF">KC678_03975</name>
</gene>
<feature type="domain" description="Polymerase beta nucleotidyltransferase" evidence="1">
    <location>
        <begin position="79"/>
        <end position="169"/>
    </location>
</feature>
<evidence type="ECO:0000313" key="2">
    <source>
        <dbReference type="EMBL" id="MCA9381398.1"/>
    </source>
</evidence>
<feature type="non-terminal residue" evidence="2">
    <location>
        <position position="1"/>
    </location>
</feature>
<accession>A0A955L1Y7</accession>
<organism evidence="2 3">
    <name type="scientific">Candidatus Dojkabacteria bacterium</name>
    <dbReference type="NCBI Taxonomy" id="2099670"/>
    <lineage>
        <taxon>Bacteria</taxon>
        <taxon>Candidatus Dojkabacteria</taxon>
    </lineage>
</organism>
<dbReference type="SUPFAM" id="SSF81301">
    <property type="entry name" value="Nucleotidyltransferase"/>
    <property type="match status" value="1"/>
</dbReference>
<dbReference type="InterPro" id="IPR041633">
    <property type="entry name" value="Polbeta"/>
</dbReference>
<dbReference type="Gene3D" id="3.30.460.10">
    <property type="entry name" value="Beta Polymerase, domain 2"/>
    <property type="match status" value="1"/>
</dbReference>
<dbReference type="AlphaFoldDB" id="A0A955L1Y7"/>
<protein>
    <submittedName>
        <fullName evidence="2">Nucleotidyltransferase domain-containing protein</fullName>
    </submittedName>
</protein>
<name>A0A955L1Y7_9BACT</name>
<evidence type="ECO:0000313" key="3">
    <source>
        <dbReference type="Proteomes" id="UP000775877"/>
    </source>
</evidence>
<comment type="caution">
    <text evidence="2">The sequence shown here is derived from an EMBL/GenBank/DDBJ whole genome shotgun (WGS) entry which is preliminary data.</text>
</comment>
<evidence type="ECO:0000259" key="1">
    <source>
        <dbReference type="Pfam" id="PF18765"/>
    </source>
</evidence>
<dbReference type="Pfam" id="PF18765">
    <property type="entry name" value="Polbeta"/>
    <property type="match status" value="1"/>
</dbReference>
<sequence length="169" mass="19491">SRYPFVIPGQNKTPHELINKEDGQTCIDIAEDVHKTITDFIENHTSQNDKDLILDDYYFKGEEVQKRINDIVEKIKDCEKLNVEKIILFGSFARELARPKTSTMDILVVADTELPFIERIQYVREITRGAEPIIEPLVYTPAEFKELVEEEGEGFLESALDEGKVLFEK</sequence>
<dbReference type="Proteomes" id="UP000775877">
    <property type="component" value="Unassembled WGS sequence"/>
</dbReference>
<reference evidence="2" key="2">
    <citation type="journal article" date="2021" name="Microbiome">
        <title>Successional dynamics and alternative stable states in a saline activated sludge microbial community over 9 years.</title>
        <authorList>
            <person name="Wang Y."/>
            <person name="Ye J."/>
            <person name="Ju F."/>
            <person name="Liu L."/>
            <person name="Boyd J.A."/>
            <person name="Deng Y."/>
            <person name="Parks D.H."/>
            <person name="Jiang X."/>
            <person name="Yin X."/>
            <person name="Woodcroft B.J."/>
            <person name="Tyson G.W."/>
            <person name="Hugenholtz P."/>
            <person name="Polz M.F."/>
            <person name="Zhang T."/>
        </authorList>
    </citation>
    <scope>NUCLEOTIDE SEQUENCE</scope>
    <source>
        <strain evidence="2">HKST-UBA13</strain>
    </source>
</reference>
<dbReference type="EMBL" id="JAGQLJ010000094">
    <property type="protein sequence ID" value="MCA9381398.1"/>
    <property type="molecule type" value="Genomic_DNA"/>
</dbReference>